<organism evidence="2 3">
    <name type="scientific">Saccharomyces arboricola (strain H-6 / AS 2.3317 / CBS 10644)</name>
    <name type="common">Yeast</name>
    <dbReference type="NCBI Taxonomy" id="1160507"/>
    <lineage>
        <taxon>Eukaryota</taxon>
        <taxon>Fungi</taxon>
        <taxon>Dikarya</taxon>
        <taxon>Ascomycota</taxon>
        <taxon>Saccharomycotina</taxon>
        <taxon>Saccharomycetes</taxon>
        <taxon>Saccharomycetales</taxon>
        <taxon>Saccharomycetaceae</taxon>
        <taxon>Saccharomyces</taxon>
    </lineage>
</organism>
<feature type="region of interest" description="Disordered" evidence="1">
    <location>
        <begin position="822"/>
        <end position="855"/>
    </location>
</feature>
<feature type="compositionally biased region" description="Basic residues" evidence="1">
    <location>
        <begin position="1"/>
        <end position="10"/>
    </location>
</feature>
<feature type="compositionally biased region" description="Low complexity" evidence="1">
    <location>
        <begin position="321"/>
        <end position="331"/>
    </location>
</feature>
<feature type="compositionally biased region" description="Low complexity" evidence="1">
    <location>
        <begin position="11"/>
        <end position="23"/>
    </location>
</feature>
<name>J8Q2P8_SACAR</name>
<dbReference type="HOGENOM" id="CLU_016939_0_0_1"/>
<feature type="compositionally biased region" description="Polar residues" evidence="1">
    <location>
        <begin position="37"/>
        <end position="67"/>
    </location>
</feature>
<protein>
    <submittedName>
        <fullName evidence="2">Bck2p</fullName>
    </submittedName>
</protein>
<feature type="compositionally biased region" description="Polar residues" evidence="1">
    <location>
        <begin position="340"/>
        <end position="355"/>
    </location>
</feature>
<feature type="region of interest" description="Disordered" evidence="1">
    <location>
        <begin position="321"/>
        <end position="362"/>
    </location>
</feature>
<reference evidence="2 3" key="1">
    <citation type="journal article" date="2013" name="BMC Genomics">
        <title>High quality de novo sequencing and assembly of the Saccharomyces arboricolus genome.</title>
        <authorList>
            <person name="Liti G."/>
            <person name="Nguyen Ba A.N."/>
            <person name="Blythe M."/>
            <person name="Mueller C.A."/>
            <person name="Bergstroem A."/>
            <person name="Cubillos F.A."/>
            <person name="Dafhnis-Calas F."/>
            <person name="Khoshraftar S."/>
            <person name="Malla S."/>
            <person name="Mehta N."/>
            <person name="Siow C.C."/>
            <person name="Warringer J."/>
            <person name="Moses A.M."/>
            <person name="Louis E.J."/>
            <person name="Nieduszynski C.A."/>
        </authorList>
    </citation>
    <scope>NUCLEOTIDE SEQUENCE [LARGE SCALE GENOMIC DNA]</scope>
    <source>
        <strain evidence="3">H-6 / AS 2.3317 / CBS 10644</strain>
    </source>
</reference>
<feature type="region of interest" description="Disordered" evidence="1">
    <location>
        <begin position="236"/>
        <end position="276"/>
    </location>
</feature>
<dbReference type="EMBL" id="ALIE01000061">
    <property type="protein sequence ID" value="EJS43938.1"/>
    <property type="molecule type" value="Genomic_DNA"/>
</dbReference>
<feature type="compositionally biased region" description="Polar residues" evidence="1">
    <location>
        <begin position="263"/>
        <end position="276"/>
    </location>
</feature>
<gene>
    <name evidence="2" type="ORF">SU7_0953</name>
</gene>
<evidence type="ECO:0000313" key="2">
    <source>
        <dbReference type="EMBL" id="EJS43938.1"/>
    </source>
</evidence>
<sequence length="855" mass="94037">MPKNTHHHRSSSASSTKNRSTESTNKWKIPHYYRRSASGSTQASPEKNSSATSVCSTPTLSTMNVMSSPRKVLLEEPRDNNTTAKKASRKKSGEMVFVNYTVQDTANNGDGDGDIDLQTKPVSIPAPKAKLKKKSSKRRMLKIFGSSKSEHIEDIVEEQPMALQMDSQLQPQLGTPVSECGFDTSSFTTKKSYNSFLKHNRLHGKASFSNSLSFPSLNMIGNTNDISIENNEFGSEGEVVPKSTHDPSLAKPPPSRLNENERNSTPNLSSIPLLNTKNTRLKYNKVAPQSLDQQKLRDDGLYYSTESFNFKDQGCNTNKSSLSLNSDSMTSHFTRHSPDSPRTSGSFNGGDSQSRVKLPEENDASIAFSKMFTRKRANTGGSTCSLASPTISQTIQQSNAKVNKLPSQRTTSVGSLSSMSNRYSPIRVASPGRARSGTRGSSLYRLSRDLNSLPSVTDLPEMDNTTQVNEIFLDGQPQRKNSSTKSGHRKKQESISDAQRNQNSNSHISTPSSSFVTPPYYMTGLTLPSSASTSSTPNVFETNSINFVQSANAVTSSRPSSNFSSFEKEYINENDGTAETSTFNTPVESLPALKGIPRSTLEENEEDDVLVQEIPNTTQFQRRNTMGTDTHRKDEGLDFNSLMPHGSTTSSSIVDSVMTNSISTTTSNATGNYFQDQEKYTLVNTGLGLSDANLDHFIRSQLKHASRETNNMGNRISYSNSIPNNNDTGRADLQVYTEFDFENPESFFHEQSKLMGEVSHSKNNSNNAINMNEPKSADTYMGNISPDTSATVSLGDLIGSNVSNNSEKNFYDGHTFVPQYQQDSSVENSNSQNTAPITNNDIDNNLQSFYFDNDN</sequence>
<evidence type="ECO:0000313" key="3">
    <source>
        <dbReference type="Proteomes" id="UP000006968"/>
    </source>
</evidence>
<dbReference type="OrthoDB" id="4069723at2759"/>
<dbReference type="Proteomes" id="UP000006968">
    <property type="component" value="Chromosome V"/>
</dbReference>
<comment type="caution">
    <text evidence="2">The sequence shown here is derived from an EMBL/GenBank/DDBJ whole genome shotgun (WGS) entry which is preliminary data.</text>
</comment>
<feature type="compositionally biased region" description="Polar residues" evidence="1">
    <location>
        <begin position="397"/>
        <end position="423"/>
    </location>
</feature>
<keyword evidence="3" id="KW-1185">Reference proteome</keyword>
<proteinExistence type="predicted"/>
<dbReference type="AlphaFoldDB" id="J8Q2P8"/>
<feature type="region of interest" description="Disordered" evidence="1">
    <location>
        <begin position="397"/>
        <end position="446"/>
    </location>
</feature>
<accession>J8Q2P8</accession>
<feature type="region of interest" description="Disordered" evidence="1">
    <location>
        <begin position="471"/>
        <end position="515"/>
    </location>
</feature>
<evidence type="ECO:0000256" key="1">
    <source>
        <dbReference type="SAM" id="MobiDB-lite"/>
    </source>
</evidence>
<feature type="compositionally biased region" description="Low complexity" evidence="1">
    <location>
        <begin position="504"/>
        <end position="514"/>
    </location>
</feature>
<feature type="region of interest" description="Disordered" evidence="1">
    <location>
        <begin position="1"/>
        <end position="90"/>
    </location>
</feature>